<dbReference type="SMART" id="SM00862">
    <property type="entry name" value="Trans_reg_C"/>
    <property type="match status" value="1"/>
</dbReference>
<evidence type="ECO:0000259" key="10">
    <source>
        <dbReference type="PROSITE" id="PS50110"/>
    </source>
</evidence>
<dbReference type="GO" id="GO:0006355">
    <property type="term" value="P:regulation of DNA-templated transcription"/>
    <property type="evidence" value="ECO:0007669"/>
    <property type="project" value="InterPro"/>
</dbReference>
<keyword evidence="13" id="KW-1185">Reference proteome</keyword>
<dbReference type="PANTHER" id="PTHR48111:SF22">
    <property type="entry name" value="REGULATOR OF RPOS"/>
    <property type="match status" value="1"/>
</dbReference>
<dbReference type="Gene3D" id="1.10.10.10">
    <property type="entry name" value="Winged helix-like DNA-binding domain superfamily/Winged helix DNA-binding domain"/>
    <property type="match status" value="1"/>
</dbReference>
<evidence type="ECO:0000313" key="12">
    <source>
        <dbReference type="EMBL" id="SHI15223.1"/>
    </source>
</evidence>
<evidence type="ECO:0000256" key="3">
    <source>
        <dbReference type="ARBA" id="ARBA00023012"/>
    </source>
</evidence>
<dbReference type="GO" id="GO:0032993">
    <property type="term" value="C:protein-DNA complex"/>
    <property type="evidence" value="ECO:0007669"/>
    <property type="project" value="TreeGrafter"/>
</dbReference>
<comment type="function">
    <text evidence="7">May play the central regulatory role in sporulation. It may be an element of the effector pathway responsible for the activation of sporulation genes in response to nutritional stress. Spo0A may act in concert with spo0H (a sigma factor) to control the expression of some genes that are critical to the sporulation process.</text>
</comment>
<dbReference type="EMBL" id="FQXV01000010">
    <property type="protein sequence ID" value="SHI15223.1"/>
    <property type="molecule type" value="Genomic_DNA"/>
</dbReference>
<dbReference type="InterPro" id="IPR011006">
    <property type="entry name" value="CheY-like_superfamily"/>
</dbReference>
<keyword evidence="5 9" id="KW-0238">DNA-binding</keyword>
<gene>
    <name evidence="12" type="ORF">SAMN02745823_02839</name>
</gene>
<dbReference type="SUPFAM" id="SSF52172">
    <property type="entry name" value="CheY-like"/>
    <property type="match status" value="1"/>
</dbReference>
<dbReference type="STRING" id="1123282.SAMN02745823_02839"/>
<keyword evidence="2 8" id="KW-0597">Phosphoprotein</keyword>
<keyword evidence="3" id="KW-0902">Two-component regulatory system</keyword>
<dbReference type="Pfam" id="PF00072">
    <property type="entry name" value="Response_reg"/>
    <property type="match status" value="1"/>
</dbReference>
<dbReference type="InterPro" id="IPR001867">
    <property type="entry name" value="OmpR/PhoB-type_DNA-bd"/>
</dbReference>
<protein>
    <recommendedName>
        <fullName evidence="1">Stage 0 sporulation protein A homolog</fullName>
    </recommendedName>
</protein>
<evidence type="ECO:0000256" key="1">
    <source>
        <dbReference type="ARBA" id="ARBA00018672"/>
    </source>
</evidence>
<evidence type="ECO:0000256" key="4">
    <source>
        <dbReference type="ARBA" id="ARBA00023015"/>
    </source>
</evidence>
<dbReference type="Gene3D" id="3.40.50.2300">
    <property type="match status" value="1"/>
</dbReference>
<evidence type="ECO:0000256" key="7">
    <source>
        <dbReference type="ARBA" id="ARBA00024867"/>
    </source>
</evidence>
<evidence type="ECO:0000256" key="8">
    <source>
        <dbReference type="PROSITE-ProRule" id="PRU00169"/>
    </source>
</evidence>
<accession>A0A1M5YUG7</accession>
<dbReference type="Pfam" id="PF00486">
    <property type="entry name" value="Trans_reg_C"/>
    <property type="match status" value="1"/>
</dbReference>
<feature type="domain" description="Response regulatory" evidence="10">
    <location>
        <begin position="2"/>
        <end position="116"/>
    </location>
</feature>
<organism evidence="12 13">
    <name type="scientific">Sporobacter termitidis DSM 10068</name>
    <dbReference type="NCBI Taxonomy" id="1123282"/>
    <lineage>
        <taxon>Bacteria</taxon>
        <taxon>Bacillati</taxon>
        <taxon>Bacillota</taxon>
        <taxon>Clostridia</taxon>
        <taxon>Eubacteriales</taxon>
        <taxon>Oscillospiraceae</taxon>
        <taxon>Sporobacter</taxon>
    </lineage>
</organism>
<keyword evidence="4" id="KW-0805">Transcription regulation</keyword>
<dbReference type="OrthoDB" id="9790442at2"/>
<name>A0A1M5YUG7_9FIRM</name>
<keyword evidence="6" id="KW-0804">Transcription</keyword>
<dbReference type="CDD" id="cd00383">
    <property type="entry name" value="trans_reg_C"/>
    <property type="match status" value="1"/>
</dbReference>
<dbReference type="GO" id="GO:0000156">
    <property type="term" value="F:phosphorelay response regulator activity"/>
    <property type="evidence" value="ECO:0007669"/>
    <property type="project" value="TreeGrafter"/>
</dbReference>
<dbReference type="InterPro" id="IPR039420">
    <property type="entry name" value="WalR-like"/>
</dbReference>
<dbReference type="AlphaFoldDB" id="A0A1M5YUG7"/>
<dbReference type="PROSITE" id="PS50110">
    <property type="entry name" value="RESPONSE_REGULATORY"/>
    <property type="match status" value="1"/>
</dbReference>
<evidence type="ECO:0000256" key="2">
    <source>
        <dbReference type="ARBA" id="ARBA00022553"/>
    </source>
</evidence>
<dbReference type="InterPro" id="IPR036388">
    <property type="entry name" value="WH-like_DNA-bd_sf"/>
</dbReference>
<evidence type="ECO:0000256" key="9">
    <source>
        <dbReference type="PROSITE-ProRule" id="PRU01091"/>
    </source>
</evidence>
<sequence>MRILVIEDEKRLADTLADIISTGSDIADVSYDGESGLDNALSGIYDAIVLDVMLPVIDGFEVLRRLRAGKVSTPVLMLTARAELEDRVAGLDLGADYYLTKPFENAEFLACLRTIMRRRGDIMPDVVTYGDLTLNPSGCELRCRDRSVRLSFKELAIMRLFFLNREQILSKETILNKVWGYDSEADDNNVEAYISFLRKKLLFLGSGVSIAVVRRVGYYLEVSGT</sequence>
<evidence type="ECO:0000256" key="5">
    <source>
        <dbReference type="ARBA" id="ARBA00023125"/>
    </source>
</evidence>
<dbReference type="PROSITE" id="PS51755">
    <property type="entry name" value="OMPR_PHOB"/>
    <property type="match status" value="1"/>
</dbReference>
<dbReference type="RefSeq" id="WP_073080240.1">
    <property type="nucleotide sequence ID" value="NZ_FQXV01000010.1"/>
</dbReference>
<reference evidence="12 13" key="1">
    <citation type="submission" date="2016-11" db="EMBL/GenBank/DDBJ databases">
        <authorList>
            <person name="Jaros S."/>
            <person name="Januszkiewicz K."/>
            <person name="Wedrychowicz H."/>
        </authorList>
    </citation>
    <scope>NUCLEOTIDE SEQUENCE [LARGE SCALE GENOMIC DNA]</scope>
    <source>
        <strain evidence="12 13">DSM 10068</strain>
    </source>
</reference>
<dbReference type="GO" id="GO:0005829">
    <property type="term" value="C:cytosol"/>
    <property type="evidence" value="ECO:0007669"/>
    <property type="project" value="TreeGrafter"/>
</dbReference>
<evidence type="ECO:0000256" key="6">
    <source>
        <dbReference type="ARBA" id="ARBA00023163"/>
    </source>
</evidence>
<dbReference type="Proteomes" id="UP000183995">
    <property type="component" value="Unassembled WGS sequence"/>
</dbReference>
<evidence type="ECO:0000259" key="11">
    <source>
        <dbReference type="PROSITE" id="PS51755"/>
    </source>
</evidence>
<feature type="DNA-binding region" description="OmpR/PhoB-type" evidence="9">
    <location>
        <begin position="124"/>
        <end position="222"/>
    </location>
</feature>
<dbReference type="PANTHER" id="PTHR48111">
    <property type="entry name" value="REGULATOR OF RPOS"/>
    <property type="match status" value="1"/>
</dbReference>
<feature type="domain" description="OmpR/PhoB-type" evidence="11">
    <location>
        <begin position="124"/>
        <end position="222"/>
    </location>
</feature>
<dbReference type="SMART" id="SM00448">
    <property type="entry name" value="REC"/>
    <property type="match status" value="1"/>
</dbReference>
<feature type="modified residue" description="4-aspartylphosphate" evidence="8">
    <location>
        <position position="51"/>
    </location>
</feature>
<dbReference type="InterPro" id="IPR001789">
    <property type="entry name" value="Sig_transdc_resp-reg_receiver"/>
</dbReference>
<proteinExistence type="predicted"/>
<dbReference type="GO" id="GO:0000976">
    <property type="term" value="F:transcription cis-regulatory region binding"/>
    <property type="evidence" value="ECO:0007669"/>
    <property type="project" value="TreeGrafter"/>
</dbReference>
<evidence type="ECO:0000313" key="13">
    <source>
        <dbReference type="Proteomes" id="UP000183995"/>
    </source>
</evidence>